<dbReference type="RefSeq" id="WP_073017888.1">
    <property type="nucleotide sequence ID" value="NZ_FQXU01000004.1"/>
</dbReference>
<organism evidence="2 3">
    <name type="scientific">Clostridium intestinale DSM 6191</name>
    <dbReference type="NCBI Taxonomy" id="1121320"/>
    <lineage>
        <taxon>Bacteria</taxon>
        <taxon>Bacillati</taxon>
        <taxon>Bacillota</taxon>
        <taxon>Clostridia</taxon>
        <taxon>Eubacteriales</taxon>
        <taxon>Clostridiaceae</taxon>
        <taxon>Clostridium</taxon>
    </lineage>
</organism>
<proteinExistence type="predicted"/>
<dbReference type="EMBL" id="FQXU01000004">
    <property type="protein sequence ID" value="SHH92400.1"/>
    <property type="molecule type" value="Genomic_DNA"/>
</dbReference>
<name>A0A1M5WY19_9CLOT</name>
<sequence length="162" mass="18700">MKRFIACMFTIGLIFIIGFNLYKLYSKSDVPYEIPKVHFKYNNKKITSSQGEHNWINGEGGNSYLAGSSYEIGEKLEAIKCTASGYMDITFKTKPINCPPQKLIVSIWKDKDNREVYQEIRGDISNLVTILLPEKEGEYIFEINAYWDDKHNTSNILKILIE</sequence>
<evidence type="ECO:0000256" key="1">
    <source>
        <dbReference type="SAM" id="Phobius"/>
    </source>
</evidence>
<dbReference type="Proteomes" id="UP000184241">
    <property type="component" value="Unassembled WGS sequence"/>
</dbReference>
<feature type="transmembrane region" description="Helical" evidence="1">
    <location>
        <begin position="7"/>
        <end position="25"/>
    </location>
</feature>
<gene>
    <name evidence="2" type="ORF">SAMN02745941_01316</name>
</gene>
<keyword evidence="1" id="KW-0812">Transmembrane</keyword>
<dbReference type="AlphaFoldDB" id="A0A1M5WY19"/>
<keyword evidence="1" id="KW-1133">Transmembrane helix</keyword>
<evidence type="ECO:0000313" key="3">
    <source>
        <dbReference type="Proteomes" id="UP000184241"/>
    </source>
</evidence>
<protein>
    <submittedName>
        <fullName evidence="2">Uncharacterized protein</fullName>
    </submittedName>
</protein>
<evidence type="ECO:0000313" key="2">
    <source>
        <dbReference type="EMBL" id="SHH92400.1"/>
    </source>
</evidence>
<keyword evidence="1" id="KW-0472">Membrane</keyword>
<accession>A0A1M5WY19</accession>
<reference evidence="2 3" key="1">
    <citation type="submission" date="2016-11" db="EMBL/GenBank/DDBJ databases">
        <authorList>
            <person name="Jaros S."/>
            <person name="Januszkiewicz K."/>
            <person name="Wedrychowicz H."/>
        </authorList>
    </citation>
    <scope>NUCLEOTIDE SEQUENCE [LARGE SCALE GENOMIC DNA]</scope>
    <source>
        <strain evidence="2 3">DSM 6191</strain>
    </source>
</reference>